<dbReference type="PROSITE" id="PS50197">
    <property type="entry name" value="BEACH"/>
    <property type="match status" value="1"/>
</dbReference>
<dbReference type="GeneID" id="106467137"/>
<dbReference type="PROSITE" id="PS00678">
    <property type="entry name" value="WD_REPEATS_1"/>
    <property type="match status" value="1"/>
</dbReference>
<dbReference type="PROSITE" id="PS50294">
    <property type="entry name" value="WD_REPEATS_REGION"/>
    <property type="match status" value="4"/>
</dbReference>
<dbReference type="InterPro" id="IPR036322">
    <property type="entry name" value="WD40_repeat_dom_sf"/>
</dbReference>
<evidence type="ECO:0000256" key="2">
    <source>
        <dbReference type="ARBA" id="ARBA00022737"/>
    </source>
</evidence>
<gene>
    <name evidence="8" type="primary">LOC106467137</name>
</gene>
<accession>A0ABM1BIY3</accession>
<dbReference type="SUPFAM" id="SSF50978">
    <property type="entry name" value="WD40 repeat-like"/>
    <property type="match status" value="1"/>
</dbReference>
<keyword evidence="1 3" id="KW-0853">WD repeat</keyword>
<evidence type="ECO:0000256" key="3">
    <source>
        <dbReference type="PROSITE-ProRule" id="PRU00221"/>
    </source>
</evidence>
<evidence type="ECO:0000313" key="7">
    <source>
        <dbReference type="Proteomes" id="UP000694941"/>
    </source>
</evidence>
<evidence type="ECO:0000313" key="8">
    <source>
        <dbReference type="RefSeq" id="XP_013782911.1"/>
    </source>
</evidence>
<feature type="repeat" description="WD" evidence="3">
    <location>
        <begin position="597"/>
        <end position="638"/>
    </location>
</feature>
<dbReference type="InterPro" id="IPR019775">
    <property type="entry name" value="WD40_repeat_CS"/>
</dbReference>
<keyword evidence="2" id="KW-0677">Repeat</keyword>
<feature type="repeat" description="WD" evidence="3">
    <location>
        <begin position="681"/>
        <end position="720"/>
    </location>
</feature>
<evidence type="ECO:0000256" key="1">
    <source>
        <dbReference type="ARBA" id="ARBA00022574"/>
    </source>
</evidence>
<dbReference type="PANTHER" id="PTHR13743:SF123">
    <property type="entry name" value="PROTEIN FAN"/>
    <property type="match status" value="1"/>
</dbReference>
<dbReference type="CDD" id="cd01201">
    <property type="entry name" value="PH_BEACH"/>
    <property type="match status" value="1"/>
</dbReference>
<feature type="repeat" description="WD" evidence="3">
    <location>
        <begin position="852"/>
        <end position="886"/>
    </location>
</feature>
<dbReference type="PROSITE" id="PS50082">
    <property type="entry name" value="WD_REPEATS_2"/>
    <property type="match status" value="6"/>
</dbReference>
<dbReference type="InterPro" id="IPR011993">
    <property type="entry name" value="PH-like_dom_sf"/>
</dbReference>
<feature type="repeat" description="WD" evidence="3">
    <location>
        <begin position="825"/>
        <end position="851"/>
    </location>
</feature>
<dbReference type="Proteomes" id="UP000694941">
    <property type="component" value="Unplaced"/>
</dbReference>
<name>A0ABM1BIY3_LIMPO</name>
<feature type="domain" description="BEACH-type PH" evidence="6">
    <location>
        <begin position="145"/>
        <end position="243"/>
    </location>
</feature>
<dbReference type="Pfam" id="PF02138">
    <property type="entry name" value="Beach"/>
    <property type="match status" value="1"/>
</dbReference>
<dbReference type="InterPro" id="IPR015943">
    <property type="entry name" value="WD40/YVTN_repeat-like_dom_sf"/>
</dbReference>
<dbReference type="SMART" id="SM00320">
    <property type="entry name" value="WD40"/>
    <property type="match status" value="7"/>
</dbReference>
<sequence length="886" mass="100469">NNNTTDYALKFTQYSNQNKKCLQNVVKCCLQILLFQFPLKECVVIENWVRPLLSKLGNKGGVIHIRCNQVVEMLEGGFIAPYNFKREARSCLFALNYVNADDCVSQMSQLRRAATLPAAEQASMIAAIVLSRQSRVSFDTSWLEDLYEKIVMETTGNKITPLVVNPGRILLTCSRLYFQPYNNAEPWPVLKIKLSSITRVVKRRFLLRHVGLELYCPDEYSLKHLFLTFKNKEDRDTLYTEILKQSALSLEDTGQENMTLLWQNGVISNYDYLLYLNSLADRSFNDLTQYPVFPWVIADYTSTQLDLTNPSVYRDLSKSVGALNEERLQKLKQRYDEMSEPKFLYGSHYSTPGFVLYYLVRKMPQYMLCLQNGRFDNPDRMFNSISDTWRNITTNSSDFKELVPQFYDTETKGDFLCNIQHLDFGVRQDGTKVGDVELPPWAEDHCGFVQTLREALESDFVSQHIHEWIDLVFGYKQQGEEAIKANNVFYYLTYEGSVDLDSIKDLNEKYCLEVQIMEFGQIPKQIFVQPHPSRHSLSVSMPLIEKSCWNTNKAASGELSSDKRDSAGEDSHRKLRTQTIGQQWSRSMSSLELIAEHKLHKDAVTAVCISKDSKSVFSVSLDSLLKMYSLEEKRQLRSINISHMALSSCYLMEDGKTIVVGSWDNYVYKYNIEYGKVLENTMAHDDAVTDICWNNDVLVTASSDSSAKVWHYGPHQSLRMHSTADLLAELDHEAGVSCVTLDSSNTLLVSGTTDGHINIWNLSSFSLIDNFPIHTALVTDVAFSPDSSTVASCSTDQTLKVLDIKTGTQLFSKDAGEELRCLCWDGSTVFTGGERGNIMVWDLTKAQLLNTISGHIGPVICIDVSEDGSLVVTGGEDKKISVWKTS</sequence>
<dbReference type="Gene3D" id="1.10.1540.10">
    <property type="entry name" value="BEACH domain"/>
    <property type="match status" value="1"/>
</dbReference>
<proteinExistence type="predicted"/>
<dbReference type="PROSITE" id="PS51783">
    <property type="entry name" value="PH_BEACH"/>
    <property type="match status" value="1"/>
</dbReference>
<feature type="repeat" description="WD" evidence="3">
    <location>
        <begin position="729"/>
        <end position="770"/>
    </location>
</feature>
<dbReference type="Pfam" id="PF00400">
    <property type="entry name" value="WD40"/>
    <property type="match status" value="5"/>
</dbReference>
<dbReference type="InterPro" id="IPR057496">
    <property type="entry name" value="FAN-like_PH"/>
</dbReference>
<dbReference type="Gene3D" id="2.130.10.10">
    <property type="entry name" value="YVTN repeat-like/Quinoprotein amine dehydrogenase"/>
    <property type="match status" value="3"/>
</dbReference>
<evidence type="ECO:0000256" key="4">
    <source>
        <dbReference type="SAM" id="MobiDB-lite"/>
    </source>
</evidence>
<feature type="repeat" description="WD" evidence="3">
    <location>
        <begin position="771"/>
        <end position="812"/>
    </location>
</feature>
<dbReference type="Gene3D" id="2.30.29.30">
    <property type="entry name" value="Pleckstrin-homology domain (PH domain)/Phosphotyrosine-binding domain (PTB)"/>
    <property type="match status" value="1"/>
</dbReference>
<dbReference type="CDD" id="cd06071">
    <property type="entry name" value="Beach"/>
    <property type="match status" value="1"/>
</dbReference>
<dbReference type="SUPFAM" id="SSF81837">
    <property type="entry name" value="BEACH domain"/>
    <property type="match status" value="1"/>
</dbReference>
<dbReference type="Pfam" id="PF14844">
    <property type="entry name" value="PH_BEACH"/>
    <property type="match status" value="1"/>
</dbReference>
<dbReference type="InterPro" id="IPR000409">
    <property type="entry name" value="BEACH_dom"/>
</dbReference>
<dbReference type="CDD" id="cd00200">
    <property type="entry name" value="WD40"/>
    <property type="match status" value="1"/>
</dbReference>
<dbReference type="InterPro" id="IPR036372">
    <property type="entry name" value="BEACH_dom_sf"/>
</dbReference>
<evidence type="ECO:0000259" key="6">
    <source>
        <dbReference type="PROSITE" id="PS51783"/>
    </source>
</evidence>
<dbReference type="RefSeq" id="XP_013782911.1">
    <property type="nucleotide sequence ID" value="XM_013927457.2"/>
</dbReference>
<dbReference type="InterPro" id="IPR023362">
    <property type="entry name" value="PH-BEACH_dom"/>
</dbReference>
<dbReference type="Pfam" id="PF25400">
    <property type="entry name" value="PH_FAN"/>
    <property type="match status" value="1"/>
</dbReference>
<dbReference type="InterPro" id="IPR001680">
    <property type="entry name" value="WD40_rpt"/>
</dbReference>
<dbReference type="SUPFAM" id="SSF50729">
    <property type="entry name" value="PH domain-like"/>
    <property type="match status" value="1"/>
</dbReference>
<feature type="region of interest" description="Disordered" evidence="4">
    <location>
        <begin position="555"/>
        <end position="576"/>
    </location>
</feature>
<organism evidence="7 8">
    <name type="scientific">Limulus polyphemus</name>
    <name type="common">Atlantic horseshoe crab</name>
    <dbReference type="NCBI Taxonomy" id="6850"/>
    <lineage>
        <taxon>Eukaryota</taxon>
        <taxon>Metazoa</taxon>
        <taxon>Ecdysozoa</taxon>
        <taxon>Arthropoda</taxon>
        <taxon>Chelicerata</taxon>
        <taxon>Merostomata</taxon>
        <taxon>Xiphosura</taxon>
        <taxon>Limulidae</taxon>
        <taxon>Limulus</taxon>
    </lineage>
</organism>
<evidence type="ECO:0000259" key="5">
    <source>
        <dbReference type="PROSITE" id="PS50197"/>
    </source>
</evidence>
<dbReference type="SMART" id="SM01026">
    <property type="entry name" value="Beach"/>
    <property type="match status" value="1"/>
</dbReference>
<feature type="domain" description="BEACH" evidence="5">
    <location>
        <begin position="247"/>
        <end position="534"/>
    </location>
</feature>
<feature type="non-terminal residue" evidence="8">
    <location>
        <position position="1"/>
    </location>
</feature>
<dbReference type="InterPro" id="IPR050865">
    <property type="entry name" value="BEACH_Domain"/>
</dbReference>
<dbReference type="PANTHER" id="PTHR13743">
    <property type="entry name" value="BEIGE/BEACH-RELATED"/>
    <property type="match status" value="1"/>
</dbReference>
<reference evidence="8" key="1">
    <citation type="submission" date="2025-08" db="UniProtKB">
        <authorList>
            <consortium name="RefSeq"/>
        </authorList>
    </citation>
    <scope>IDENTIFICATION</scope>
    <source>
        <tissue evidence="8">Muscle</tissue>
    </source>
</reference>
<keyword evidence="7" id="KW-1185">Reference proteome</keyword>
<feature type="compositionally biased region" description="Basic and acidic residues" evidence="4">
    <location>
        <begin position="560"/>
        <end position="572"/>
    </location>
</feature>
<protein>
    <submittedName>
        <fullName evidence="8">Protein FAN-like</fullName>
    </submittedName>
</protein>